<proteinExistence type="predicted"/>
<gene>
    <name evidence="2" type="ORF">Tci_628897</name>
</gene>
<accession>A0A699JTG5</accession>
<name>A0A699JTG5_TANCI</name>
<evidence type="ECO:0000256" key="1">
    <source>
        <dbReference type="SAM" id="MobiDB-lite"/>
    </source>
</evidence>
<protein>
    <submittedName>
        <fullName evidence="2">Uncharacterized protein</fullName>
    </submittedName>
</protein>
<dbReference type="AlphaFoldDB" id="A0A699JTG5"/>
<comment type="caution">
    <text evidence="2">The sequence shown here is derived from an EMBL/GenBank/DDBJ whole genome shotgun (WGS) entry which is preliminary data.</text>
</comment>
<feature type="compositionally biased region" description="Acidic residues" evidence="1">
    <location>
        <begin position="1"/>
        <end position="22"/>
    </location>
</feature>
<evidence type="ECO:0000313" key="2">
    <source>
        <dbReference type="EMBL" id="GFA56925.1"/>
    </source>
</evidence>
<reference evidence="2" key="1">
    <citation type="journal article" date="2019" name="Sci. Rep.">
        <title>Draft genome of Tanacetum cinerariifolium, the natural source of mosquito coil.</title>
        <authorList>
            <person name="Yamashiro T."/>
            <person name="Shiraishi A."/>
            <person name="Satake H."/>
            <person name="Nakayama K."/>
        </authorList>
    </citation>
    <scope>NUCLEOTIDE SEQUENCE</scope>
</reference>
<dbReference type="EMBL" id="BKCJ010447286">
    <property type="protein sequence ID" value="GFA56925.1"/>
    <property type="molecule type" value="Genomic_DNA"/>
</dbReference>
<feature type="region of interest" description="Disordered" evidence="1">
    <location>
        <begin position="1"/>
        <end position="44"/>
    </location>
</feature>
<organism evidence="2">
    <name type="scientific">Tanacetum cinerariifolium</name>
    <name type="common">Dalmatian daisy</name>
    <name type="synonym">Chrysanthemum cinerariifolium</name>
    <dbReference type="NCBI Taxonomy" id="118510"/>
    <lineage>
        <taxon>Eukaryota</taxon>
        <taxon>Viridiplantae</taxon>
        <taxon>Streptophyta</taxon>
        <taxon>Embryophyta</taxon>
        <taxon>Tracheophyta</taxon>
        <taxon>Spermatophyta</taxon>
        <taxon>Magnoliopsida</taxon>
        <taxon>eudicotyledons</taxon>
        <taxon>Gunneridae</taxon>
        <taxon>Pentapetalae</taxon>
        <taxon>asterids</taxon>
        <taxon>campanulids</taxon>
        <taxon>Asterales</taxon>
        <taxon>Asteraceae</taxon>
        <taxon>Asteroideae</taxon>
        <taxon>Anthemideae</taxon>
        <taxon>Anthemidinae</taxon>
        <taxon>Tanacetum</taxon>
    </lineage>
</organism>
<feature type="non-terminal residue" evidence="2">
    <location>
        <position position="1"/>
    </location>
</feature>
<sequence length="184" mass="21275">EEPEEEEIEDEDMVNNEEDDVEVINPYNEADPHNRPPLTSDEETEFTPPVVQIADVDDVPISPVIQFGSNFHIEESSAMRDLLAGNSEVYALGPMCCDLKSVRRGVMKLSKQMHDMYRMEKKMARKLRQDKLRMNGQEFDITALDLAVRENRSKNSKMMKMITGLSREFTELKIQNRRAEELSH</sequence>